<comment type="caution">
    <text evidence="3">The sequence shown here is derived from an EMBL/GenBank/DDBJ whole genome shotgun (WGS) entry which is preliminary data.</text>
</comment>
<dbReference type="InterPro" id="IPR012341">
    <property type="entry name" value="6hp_glycosidase-like_sf"/>
</dbReference>
<dbReference type="GO" id="GO:0008422">
    <property type="term" value="F:beta-glucosidase activity"/>
    <property type="evidence" value="ECO:0007669"/>
    <property type="project" value="TreeGrafter"/>
</dbReference>
<organism evidence="3 4">
    <name type="scientific">Pocillopora meandrina</name>
    <dbReference type="NCBI Taxonomy" id="46732"/>
    <lineage>
        <taxon>Eukaryota</taxon>
        <taxon>Metazoa</taxon>
        <taxon>Cnidaria</taxon>
        <taxon>Anthozoa</taxon>
        <taxon>Hexacorallia</taxon>
        <taxon>Scleractinia</taxon>
        <taxon>Astrocoeniina</taxon>
        <taxon>Pocilloporidae</taxon>
        <taxon>Pocillopora</taxon>
    </lineage>
</organism>
<dbReference type="Gene3D" id="1.50.10.10">
    <property type="match status" value="1"/>
</dbReference>
<evidence type="ECO:0000313" key="3">
    <source>
        <dbReference type="EMBL" id="CAH3116005.1"/>
    </source>
</evidence>
<dbReference type="PANTHER" id="PTHR12654">
    <property type="entry name" value="BILE ACID BETA-GLUCOSIDASE-RELATED"/>
    <property type="match status" value="1"/>
</dbReference>
<gene>
    <name evidence="3" type="ORF">PMEA_00006886</name>
</gene>
<keyword evidence="4" id="KW-1185">Reference proteome</keyword>
<dbReference type="AlphaFoldDB" id="A0AAU9WJ73"/>
<dbReference type="GO" id="GO:0005975">
    <property type="term" value="P:carbohydrate metabolic process"/>
    <property type="evidence" value="ECO:0007669"/>
    <property type="project" value="InterPro"/>
</dbReference>
<dbReference type="Pfam" id="PF12215">
    <property type="entry name" value="Glyco_hydr_116N"/>
    <property type="match status" value="1"/>
</dbReference>
<sequence length="1055" mass="116865">MEGKLDLKLNVVDENGCELTDKKPYLYQTTDTVRWKEVAQWVKDKLSITYSLAFSYFDDEGDLIFGNTEQEWKEVLENKQENKDGHGSTISINILLLGKAETSSCCKEVKAQKPTSCCTGVQSTLSCCEFLRPLPPDPDVSSGPLEKKVNPGLHEYKYSGDALRAVALPLGPIGGGSIALAGDGGLRQWQITNTVNHLAHVPDSFFAIRVEQGSTSNAVILQSSTWYDEEGFTPAAYVTDHVVPDGSKELLSELPGVKTLEVTAKYPIAEVDVLSDEVPVQVHLEAFNPCVPLDSKNSGIPVVVLNYTVTNSSKDAAKVSLLGSLQNIAGWNGLAPITSEVACVGYGGNINSLLQTSCLFGIDMSNPSLEERSAPNGHVSISVVKKPGDNLSTMLQYDDVKEMWQYFTLSGLPGQGKCGPSPVGKTWNGAVCCEREVPPNSSETFTFLLAWHFPHKYVNWSQGYFGINDPNTQFYIGNQYSKFWKNINEVLNYATANLESLTLSTRVFRNAMFDSTLPWQMIDSAAGRLSVVRSPTCMWLADGNLYGFEGCSKVGGCCPLNCTHVFNYEMAIAKCFPDLERTMRVVDLKEQIAPNAIIPCRTTVPLELRRWWSFWPNYTDVDPASTTICVDGEIGTVLKTYREVLQGAPQKWFDGLWPAVKKIMARWMGDLDSGDGLIRAPQPNTYDTCFYGVNTFTCCLYHCALRAAEEMAILQKESDLADEYSARFKLGSANLDKACYTNGKWYTQVLDPKNPKAEIADGTFIDCLLGQWWANVLQLGDILPKEHVMSTLEYIYSSNHVDSFNPADQNPRKFFDQRDAGLYICRWPGSPPENPFRYSSEGAWTSLEYEFAQLCLNQLMVSTALDVLTDTREKYDGTRRSPWNEIECGDHYIRPMAAFTFFEFASGQTWKLSEVGNPLISLGFAPRINPSDFCGFFITATAWGQFKQKGDEEMRDGTAELCVHHGELSLSQFTLKSRASSALARMAGGSDELLVTTVAQDAEQLSITFDSCGILLKAGESLHVTLSGMLFLYLLRHLDGVCVVHINQSAKTSTQ</sequence>
<dbReference type="Pfam" id="PF04685">
    <property type="entry name" value="DUF608"/>
    <property type="match status" value="1"/>
</dbReference>
<proteinExistence type="predicted"/>
<feature type="domain" description="Glycosyl-hydrolase family 116 N-terminal" evidence="2">
    <location>
        <begin position="167"/>
        <end position="500"/>
    </location>
</feature>
<evidence type="ECO:0000259" key="1">
    <source>
        <dbReference type="Pfam" id="PF04685"/>
    </source>
</evidence>
<protein>
    <submittedName>
        <fullName evidence="3">Uncharacterized protein</fullName>
    </submittedName>
</protein>
<dbReference type="InterPro" id="IPR008928">
    <property type="entry name" value="6-hairpin_glycosidase_sf"/>
</dbReference>
<dbReference type="InterPro" id="IPR006775">
    <property type="entry name" value="GH116_catalytic"/>
</dbReference>
<dbReference type="InterPro" id="IPR052566">
    <property type="entry name" value="Non-lysos_glucosylceramidase"/>
</dbReference>
<dbReference type="PANTHER" id="PTHR12654:SF4">
    <property type="entry name" value="PB1 DOMAIN-CONTAINING PROTEIN"/>
    <property type="match status" value="1"/>
</dbReference>
<evidence type="ECO:0000313" key="4">
    <source>
        <dbReference type="Proteomes" id="UP001159428"/>
    </source>
</evidence>
<evidence type="ECO:0000259" key="2">
    <source>
        <dbReference type="Pfam" id="PF12215"/>
    </source>
</evidence>
<dbReference type="EMBL" id="CALNXJ010000015">
    <property type="protein sequence ID" value="CAH3116005.1"/>
    <property type="molecule type" value="Genomic_DNA"/>
</dbReference>
<dbReference type="Gene3D" id="3.10.20.90">
    <property type="entry name" value="Phosphatidylinositol 3-kinase Catalytic Subunit, Chain A, domain 1"/>
    <property type="match status" value="1"/>
</dbReference>
<reference evidence="3 4" key="1">
    <citation type="submission" date="2022-05" db="EMBL/GenBank/DDBJ databases">
        <authorList>
            <consortium name="Genoscope - CEA"/>
            <person name="William W."/>
        </authorList>
    </citation>
    <scope>NUCLEOTIDE SEQUENCE [LARGE SCALE GENOMIC DNA]</scope>
</reference>
<accession>A0AAU9WJ73</accession>
<dbReference type="SUPFAM" id="SSF48208">
    <property type="entry name" value="Six-hairpin glycosidases"/>
    <property type="match status" value="1"/>
</dbReference>
<feature type="domain" description="Glycosyl-hydrolase family 116 catalytic region" evidence="1">
    <location>
        <begin position="631"/>
        <end position="899"/>
    </location>
</feature>
<dbReference type="Proteomes" id="UP001159428">
    <property type="component" value="Unassembled WGS sequence"/>
</dbReference>
<name>A0AAU9WJ73_9CNID</name>
<dbReference type="InterPro" id="IPR024462">
    <property type="entry name" value="GH116_N"/>
</dbReference>